<feature type="active site" description="Proton donor/acceptor" evidence="9">
    <location>
        <position position="223"/>
    </location>
</feature>
<evidence type="ECO:0000256" key="5">
    <source>
        <dbReference type="ARBA" id="ARBA00022801"/>
    </source>
</evidence>
<keyword evidence="11" id="KW-0732">Signal</keyword>
<dbReference type="SUPFAM" id="SSF141523">
    <property type="entry name" value="L,D-transpeptidase catalytic domain-like"/>
    <property type="match status" value="1"/>
</dbReference>
<dbReference type="PANTHER" id="PTHR30582">
    <property type="entry name" value="L,D-TRANSPEPTIDASE"/>
    <property type="match status" value="1"/>
</dbReference>
<dbReference type="AlphaFoldDB" id="A0A2W4SYY6"/>
<dbReference type="Pfam" id="PF03734">
    <property type="entry name" value="YkuD"/>
    <property type="match status" value="1"/>
</dbReference>
<evidence type="ECO:0000256" key="2">
    <source>
        <dbReference type="ARBA" id="ARBA00005992"/>
    </source>
</evidence>
<dbReference type="CDD" id="cd00118">
    <property type="entry name" value="LysM"/>
    <property type="match status" value="1"/>
</dbReference>
<keyword evidence="8 9" id="KW-0961">Cell wall biogenesis/degradation</keyword>
<comment type="caution">
    <text evidence="14">The sequence shown here is derived from an EMBL/GenBank/DDBJ whole genome shotgun (WGS) entry which is preliminary data.</text>
</comment>
<evidence type="ECO:0000256" key="8">
    <source>
        <dbReference type="ARBA" id="ARBA00023316"/>
    </source>
</evidence>
<evidence type="ECO:0000256" key="10">
    <source>
        <dbReference type="SAM" id="MobiDB-lite"/>
    </source>
</evidence>
<protein>
    <submittedName>
        <fullName evidence="14">Peptidase</fullName>
    </submittedName>
</protein>
<dbReference type="InterPro" id="IPR050979">
    <property type="entry name" value="LD-transpeptidase"/>
</dbReference>
<dbReference type="InterPro" id="IPR038063">
    <property type="entry name" value="Transpep_catalytic_dom"/>
</dbReference>
<dbReference type="GO" id="GO:0071555">
    <property type="term" value="P:cell wall organization"/>
    <property type="evidence" value="ECO:0007669"/>
    <property type="project" value="UniProtKB-UniRule"/>
</dbReference>
<feature type="compositionally biased region" description="Basic and acidic residues" evidence="10">
    <location>
        <begin position="463"/>
        <end position="482"/>
    </location>
</feature>
<evidence type="ECO:0000256" key="6">
    <source>
        <dbReference type="ARBA" id="ARBA00022960"/>
    </source>
</evidence>
<dbReference type="InterPro" id="IPR007730">
    <property type="entry name" value="SPOR-like_dom"/>
</dbReference>
<feature type="domain" description="L,D-TPase catalytic" evidence="13">
    <location>
        <begin position="127"/>
        <end position="263"/>
    </location>
</feature>
<comment type="pathway">
    <text evidence="1 9">Cell wall biogenesis; peptidoglycan biosynthesis.</text>
</comment>
<dbReference type="InterPro" id="IPR036680">
    <property type="entry name" value="SPOR-like_sf"/>
</dbReference>
<dbReference type="GO" id="GO:0005576">
    <property type="term" value="C:extracellular region"/>
    <property type="evidence" value="ECO:0007669"/>
    <property type="project" value="TreeGrafter"/>
</dbReference>
<feature type="chain" id="PRO_5016111164" evidence="11">
    <location>
        <begin position="20"/>
        <end position="506"/>
    </location>
</feature>
<dbReference type="PROSITE" id="PS52029">
    <property type="entry name" value="LD_TPASE"/>
    <property type="match status" value="1"/>
</dbReference>
<feature type="signal peptide" evidence="11">
    <location>
        <begin position="1"/>
        <end position="19"/>
    </location>
</feature>
<dbReference type="UniPathway" id="UPA00219"/>
<dbReference type="GO" id="GO:0042834">
    <property type="term" value="F:peptidoglycan binding"/>
    <property type="evidence" value="ECO:0007669"/>
    <property type="project" value="InterPro"/>
</dbReference>
<feature type="compositionally biased region" description="Basic and acidic residues" evidence="10">
    <location>
        <begin position="494"/>
        <end position="506"/>
    </location>
</feature>
<gene>
    <name evidence="14" type="ORF">DM484_13890</name>
</gene>
<keyword evidence="6 9" id="KW-0133">Cell shape</keyword>
<reference evidence="14 15" key="1">
    <citation type="journal article" date="2018" name="Aquat. Microb. Ecol.">
        <title>Gammaproteobacterial methanotrophs dominate.</title>
        <authorList>
            <person name="Rissanen A.J."/>
            <person name="Saarenheimo J."/>
            <person name="Tiirola M."/>
            <person name="Peura S."/>
            <person name="Aalto S.L."/>
            <person name="Karvinen A."/>
            <person name="Nykanen H."/>
        </authorList>
    </citation>
    <scope>NUCLEOTIDE SEQUENCE [LARGE SCALE GENOMIC DNA]</scope>
    <source>
        <strain evidence="14">AMbin10</strain>
    </source>
</reference>
<feature type="region of interest" description="Disordered" evidence="10">
    <location>
        <begin position="437"/>
        <end position="506"/>
    </location>
</feature>
<name>A0A2W4SYY6_9GAMM</name>
<proteinExistence type="inferred from homology"/>
<evidence type="ECO:0000259" key="13">
    <source>
        <dbReference type="PROSITE" id="PS52029"/>
    </source>
</evidence>
<evidence type="ECO:0000256" key="11">
    <source>
        <dbReference type="SAM" id="SignalP"/>
    </source>
</evidence>
<dbReference type="Pfam" id="PF05036">
    <property type="entry name" value="SPOR"/>
    <property type="match status" value="1"/>
</dbReference>
<feature type="active site" description="Nucleophile" evidence="9">
    <location>
        <position position="239"/>
    </location>
</feature>
<keyword evidence="7 9" id="KW-0573">Peptidoglycan synthesis</keyword>
<evidence type="ECO:0000259" key="12">
    <source>
        <dbReference type="PROSITE" id="PS51724"/>
    </source>
</evidence>
<keyword evidence="5" id="KW-0378">Hydrolase</keyword>
<dbReference type="GO" id="GO:0016757">
    <property type="term" value="F:glycosyltransferase activity"/>
    <property type="evidence" value="ECO:0007669"/>
    <property type="project" value="UniProtKB-KW"/>
</dbReference>
<evidence type="ECO:0000256" key="1">
    <source>
        <dbReference type="ARBA" id="ARBA00004752"/>
    </source>
</evidence>
<sequence>MKFKLFIMLLLASLLSGCAEMDKLFQQETSPPIDFTIEPDQIEQAKTQETASIQKHLFYLNAKDSLVGRTAIVPLREGDTLLDIARHFGLGYQHITEANPDLDIWVPEQGVHAILPLQFILPDAKRAGVVINLATMRLFYFHGGKQPALSTWPIGIGREGRSTPLGAMAVARKMQHPTWYVPASIRKTHEQQGDPLPPVVPPGPDNPLGDFALYLSKPSYLVHGTNKPFSIGLRASNGCIRLYPEDIEHAFKEIPVSTPILIVNQPYLLGWLDGVLYLEAHQPHEEVDAKLLEKNLMDKLQSIAKQTPRKIDWPKVAETLKYSRGIPTPIFENTPSLKDILAQAVVLERPEKLFGQPEPIQAASNTSWFIRTMETQDEFRAKKLAAELNHLGPRIPARTIDRNLHYQVIAGPFAEEQSARKAQHILAEDFNTKSELVKPPKTEVSKTAGNDVKPIKGVNLKPSKSEPPKPDKGVSIKPEKPVGKKPPAIILKLPNDHVDGHRHPEP</sequence>
<evidence type="ECO:0000313" key="15">
    <source>
        <dbReference type="Proteomes" id="UP000249396"/>
    </source>
</evidence>
<dbReference type="GO" id="GO:0071972">
    <property type="term" value="F:peptidoglycan L,D-transpeptidase activity"/>
    <property type="evidence" value="ECO:0007669"/>
    <property type="project" value="TreeGrafter"/>
</dbReference>
<dbReference type="InterPro" id="IPR005490">
    <property type="entry name" value="LD_TPept_cat_dom"/>
</dbReference>
<feature type="domain" description="SPOR" evidence="12">
    <location>
        <begin position="362"/>
        <end position="439"/>
    </location>
</feature>
<keyword evidence="4" id="KW-0808">Transferase</keyword>
<evidence type="ECO:0000256" key="4">
    <source>
        <dbReference type="ARBA" id="ARBA00022679"/>
    </source>
</evidence>
<dbReference type="SUPFAM" id="SSF110997">
    <property type="entry name" value="Sporulation related repeat"/>
    <property type="match status" value="1"/>
</dbReference>
<dbReference type="PROSITE" id="PS51257">
    <property type="entry name" value="PROKAR_LIPOPROTEIN"/>
    <property type="match status" value="1"/>
</dbReference>
<evidence type="ECO:0000313" key="14">
    <source>
        <dbReference type="EMBL" id="PZN77834.1"/>
    </source>
</evidence>
<accession>A0A2W4SYY6</accession>
<dbReference type="GO" id="GO:0018104">
    <property type="term" value="P:peptidoglycan-protein cross-linking"/>
    <property type="evidence" value="ECO:0007669"/>
    <property type="project" value="TreeGrafter"/>
</dbReference>
<dbReference type="Proteomes" id="UP000249396">
    <property type="component" value="Unassembled WGS sequence"/>
</dbReference>
<dbReference type="PANTHER" id="PTHR30582:SF24">
    <property type="entry name" value="L,D-TRANSPEPTIDASE ERFK_SRFK-RELATED"/>
    <property type="match status" value="1"/>
</dbReference>
<dbReference type="Gene3D" id="2.40.440.10">
    <property type="entry name" value="L,D-transpeptidase catalytic domain-like"/>
    <property type="match status" value="1"/>
</dbReference>
<evidence type="ECO:0000256" key="3">
    <source>
        <dbReference type="ARBA" id="ARBA00022676"/>
    </source>
</evidence>
<dbReference type="InterPro" id="IPR018392">
    <property type="entry name" value="LysM"/>
</dbReference>
<organism evidence="14 15">
    <name type="scientific">Candidatus Methylumidiphilus alinenensis</name>
    <dbReference type="NCBI Taxonomy" id="2202197"/>
    <lineage>
        <taxon>Bacteria</taxon>
        <taxon>Pseudomonadati</taxon>
        <taxon>Pseudomonadota</taxon>
        <taxon>Gammaproteobacteria</taxon>
        <taxon>Methylococcales</taxon>
        <taxon>Candidatus Methylumidiphilus</taxon>
    </lineage>
</organism>
<keyword evidence="3" id="KW-0328">Glycosyltransferase</keyword>
<dbReference type="PROSITE" id="PS51724">
    <property type="entry name" value="SPOR"/>
    <property type="match status" value="1"/>
</dbReference>
<dbReference type="CDD" id="cd16913">
    <property type="entry name" value="YkuD_like"/>
    <property type="match status" value="1"/>
</dbReference>
<dbReference type="EMBL" id="QJPH01000329">
    <property type="protein sequence ID" value="PZN77834.1"/>
    <property type="molecule type" value="Genomic_DNA"/>
</dbReference>
<evidence type="ECO:0000256" key="7">
    <source>
        <dbReference type="ARBA" id="ARBA00022984"/>
    </source>
</evidence>
<comment type="similarity">
    <text evidence="2">Belongs to the YkuD family.</text>
</comment>
<evidence type="ECO:0000256" key="9">
    <source>
        <dbReference type="PROSITE-ProRule" id="PRU01373"/>
    </source>
</evidence>
<dbReference type="GO" id="GO:0008360">
    <property type="term" value="P:regulation of cell shape"/>
    <property type="evidence" value="ECO:0007669"/>
    <property type="project" value="UniProtKB-UniRule"/>
</dbReference>